<name>A0A2I0U830_LIMLA</name>
<keyword evidence="3" id="KW-1185">Reference proteome</keyword>
<dbReference type="EMBL" id="KZ506018">
    <property type="protein sequence ID" value="PKU42217.1"/>
    <property type="molecule type" value="Genomic_DNA"/>
</dbReference>
<gene>
    <name evidence="2" type="ORF">llap_7467</name>
</gene>
<dbReference type="Proteomes" id="UP000233556">
    <property type="component" value="Unassembled WGS sequence"/>
</dbReference>
<dbReference type="AlphaFoldDB" id="A0A2I0U830"/>
<dbReference type="GO" id="GO:0003964">
    <property type="term" value="F:RNA-directed DNA polymerase activity"/>
    <property type="evidence" value="ECO:0007669"/>
    <property type="project" value="UniProtKB-KW"/>
</dbReference>
<sequence>MHGLSVRRGDQKIYGTDVFEYFGSWPASRPIRNTRLTDSLRAKSVVLRLVLAGMGRSALASWHCSDELLPGLVPLRVVGAPGITLLVTEELCQVASGGPSDGKAALLQGFTGWIDEGRAVDVVCLDFSKAFDSLPQHPHRQGSADLVPMELIHPFDCGRGLVLRLVLFNIFINDLKERIKSTLSKFTDNTKLGGSVGPLEGRKALQRDLDRLDGWAEANGVRFNKAKCQVLHLGPTNPLQRYRLGAEWLELPDGKEPGGVGRLSAEHEPAVCPGGQEGQQHPGLC</sequence>
<reference evidence="3" key="1">
    <citation type="submission" date="2017-11" db="EMBL/GenBank/DDBJ databases">
        <authorList>
            <person name="Lima N.C."/>
            <person name="Parody-Merino A.M."/>
            <person name="Battley P.F."/>
            <person name="Fidler A.E."/>
            <person name="Prosdocimi F."/>
        </authorList>
    </citation>
    <scope>NUCLEOTIDE SEQUENCE [LARGE SCALE GENOMIC DNA]</scope>
</reference>
<dbReference type="OrthoDB" id="416454at2759"/>
<dbReference type="PANTHER" id="PTHR33332">
    <property type="entry name" value="REVERSE TRANSCRIPTASE DOMAIN-CONTAINING PROTEIN"/>
    <property type="match status" value="1"/>
</dbReference>
<keyword evidence="2" id="KW-0548">Nucleotidyltransferase</keyword>
<evidence type="ECO:0000256" key="1">
    <source>
        <dbReference type="SAM" id="MobiDB-lite"/>
    </source>
</evidence>
<evidence type="ECO:0000313" key="2">
    <source>
        <dbReference type="EMBL" id="PKU42217.1"/>
    </source>
</evidence>
<keyword evidence="2" id="KW-0695">RNA-directed DNA polymerase</keyword>
<protein>
    <submittedName>
        <fullName evidence="2">Rna-directed dna polymerase from mobile element jockey-like</fullName>
    </submittedName>
</protein>
<keyword evidence="2" id="KW-0808">Transferase</keyword>
<organism evidence="2 3">
    <name type="scientific">Limosa lapponica baueri</name>
    <dbReference type="NCBI Taxonomy" id="1758121"/>
    <lineage>
        <taxon>Eukaryota</taxon>
        <taxon>Metazoa</taxon>
        <taxon>Chordata</taxon>
        <taxon>Craniata</taxon>
        <taxon>Vertebrata</taxon>
        <taxon>Euteleostomi</taxon>
        <taxon>Archelosauria</taxon>
        <taxon>Archosauria</taxon>
        <taxon>Dinosauria</taxon>
        <taxon>Saurischia</taxon>
        <taxon>Theropoda</taxon>
        <taxon>Coelurosauria</taxon>
        <taxon>Aves</taxon>
        <taxon>Neognathae</taxon>
        <taxon>Neoaves</taxon>
        <taxon>Charadriiformes</taxon>
        <taxon>Scolopacidae</taxon>
        <taxon>Limosa</taxon>
    </lineage>
</organism>
<reference evidence="3" key="2">
    <citation type="submission" date="2017-12" db="EMBL/GenBank/DDBJ databases">
        <title>Genome sequence of the Bar-tailed Godwit (Limosa lapponica baueri).</title>
        <authorList>
            <person name="Lima N.C.B."/>
            <person name="Parody-Merino A.M."/>
            <person name="Battley P.F."/>
            <person name="Fidler A.E."/>
            <person name="Prosdocimi F."/>
        </authorList>
    </citation>
    <scope>NUCLEOTIDE SEQUENCE [LARGE SCALE GENOMIC DNA]</scope>
</reference>
<evidence type="ECO:0000313" key="3">
    <source>
        <dbReference type="Proteomes" id="UP000233556"/>
    </source>
</evidence>
<proteinExistence type="predicted"/>
<feature type="region of interest" description="Disordered" evidence="1">
    <location>
        <begin position="257"/>
        <end position="285"/>
    </location>
</feature>
<accession>A0A2I0U830</accession>